<evidence type="ECO:0000256" key="1">
    <source>
        <dbReference type="SAM" id="MobiDB-lite"/>
    </source>
</evidence>
<keyword evidence="4" id="KW-1185">Reference proteome</keyword>
<accession>A0A1G9C4D8</accession>
<keyword evidence="2" id="KW-0812">Transmembrane</keyword>
<keyword evidence="2" id="KW-0472">Membrane</keyword>
<gene>
    <name evidence="3" type="ORF">SAMN04487820_108110</name>
</gene>
<keyword evidence="2" id="KW-1133">Transmembrane helix</keyword>
<evidence type="ECO:0000313" key="3">
    <source>
        <dbReference type="EMBL" id="SDK46549.1"/>
    </source>
</evidence>
<feature type="compositionally biased region" description="Polar residues" evidence="1">
    <location>
        <begin position="1"/>
        <end position="10"/>
    </location>
</feature>
<evidence type="ECO:0000313" key="4">
    <source>
        <dbReference type="Proteomes" id="UP000199213"/>
    </source>
</evidence>
<dbReference type="AlphaFoldDB" id="A0A1G9C4D8"/>
<proteinExistence type="predicted"/>
<organism evidence="3 4">
    <name type="scientific">Actinopolyspora mzabensis</name>
    <dbReference type="NCBI Taxonomy" id="995066"/>
    <lineage>
        <taxon>Bacteria</taxon>
        <taxon>Bacillati</taxon>
        <taxon>Actinomycetota</taxon>
        <taxon>Actinomycetes</taxon>
        <taxon>Actinopolysporales</taxon>
        <taxon>Actinopolysporaceae</taxon>
        <taxon>Actinopolyspora</taxon>
    </lineage>
</organism>
<sequence>MSQTPVPSSSERVKAIEEDGVSTPSQPPDPAEPPEEQRAAAEPALEAEEEQPTSEAGEGKARKPLVITLTTLGVAVLLGVLGTFALGPLRSNITEAVSGFTGPNLEKGDCIDLVDASLQSFEEEKVACGSQASDYKIVKHLTDESCSDNRAYEVLTIESDVYCMVMDVTVGDCLWMQDKQHLDTKVDCESENATRNVTKVADKADKAVCAPGSYYAIYPEPARTVCMKEINGKG</sequence>
<evidence type="ECO:0000256" key="2">
    <source>
        <dbReference type="SAM" id="Phobius"/>
    </source>
</evidence>
<dbReference type="Proteomes" id="UP000199213">
    <property type="component" value="Unassembled WGS sequence"/>
</dbReference>
<name>A0A1G9C4D8_ACTMZ</name>
<feature type="transmembrane region" description="Helical" evidence="2">
    <location>
        <begin position="65"/>
        <end position="86"/>
    </location>
</feature>
<dbReference type="EMBL" id="FNFM01000008">
    <property type="protein sequence ID" value="SDK46549.1"/>
    <property type="molecule type" value="Genomic_DNA"/>
</dbReference>
<feature type="region of interest" description="Disordered" evidence="1">
    <location>
        <begin position="1"/>
        <end position="60"/>
    </location>
</feature>
<reference evidence="4" key="1">
    <citation type="submission" date="2016-10" db="EMBL/GenBank/DDBJ databases">
        <authorList>
            <person name="Varghese N."/>
            <person name="Submissions S."/>
        </authorList>
    </citation>
    <scope>NUCLEOTIDE SEQUENCE [LARGE SCALE GENOMIC DNA]</scope>
    <source>
        <strain evidence="4">DSM 45460</strain>
    </source>
</reference>
<protein>
    <submittedName>
        <fullName evidence="3">Uncharacterized protein</fullName>
    </submittedName>
</protein>